<organism evidence="2 3">
    <name type="scientific">Acinetobacter variabilis</name>
    <dbReference type="NCBI Taxonomy" id="70346"/>
    <lineage>
        <taxon>Bacteria</taxon>
        <taxon>Pseudomonadati</taxon>
        <taxon>Pseudomonadota</taxon>
        <taxon>Gammaproteobacteria</taxon>
        <taxon>Moraxellales</taxon>
        <taxon>Moraxellaceae</taxon>
        <taxon>Acinetobacter</taxon>
    </lineage>
</organism>
<protein>
    <recommendedName>
        <fullName evidence="4">ISNCY family transposase</fullName>
    </recommendedName>
</protein>
<reference evidence="2 3" key="1">
    <citation type="submission" date="2013-02" db="EMBL/GenBank/DDBJ databases">
        <title>The Genome Sequence of Acinetobacter sp. NIPH 899.</title>
        <authorList>
            <consortium name="The Broad Institute Genome Sequencing Platform"/>
            <consortium name="The Broad Institute Genome Sequencing Center for Infectious Disease"/>
            <person name="Cerqueira G."/>
            <person name="Feldgarden M."/>
            <person name="Courvalin P."/>
            <person name="Perichon B."/>
            <person name="Grillot-Courvalin C."/>
            <person name="Clermont D."/>
            <person name="Rocha E."/>
            <person name="Yoon E.-J."/>
            <person name="Nemec A."/>
            <person name="Walker B."/>
            <person name="Young S.K."/>
            <person name="Zeng Q."/>
            <person name="Gargeya S."/>
            <person name="Fitzgerald M."/>
            <person name="Haas B."/>
            <person name="Abouelleil A."/>
            <person name="Alvarado L."/>
            <person name="Arachchi H.M."/>
            <person name="Berlin A.M."/>
            <person name="Chapman S.B."/>
            <person name="Dewar J."/>
            <person name="Goldberg J."/>
            <person name="Griggs A."/>
            <person name="Gujja S."/>
            <person name="Hansen M."/>
            <person name="Howarth C."/>
            <person name="Imamovic A."/>
            <person name="Larimer J."/>
            <person name="McCowan C."/>
            <person name="Murphy C."/>
            <person name="Neiman D."/>
            <person name="Pearson M."/>
            <person name="Priest M."/>
            <person name="Roberts A."/>
            <person name="Saif S."/>
            <person name="Shea T."/>
            <person name="Sisk P."/>
            <person name="Sykes S."/>
            <person name="Wortman J."/>
            <person name="Nusbaum C."/>
            <person name="Birren B."/>
        </authorList>
    </citation>
    <scope>NUCLEOTIDE SEQUENCE [LARGE SCALE GENOMIC DNA]</scope>
    <source>
        <strain evidence="2 3">NIPH 899</strain>
    </source>
</reference>
<evidence type="ECO:0000313" key="3">
    <source>
        <dbReference type="Proteomes" id="UP000013070"/>
    </source>
</evidence>
<dbReference type="HOGENOM" id="CLU_186551_0_0_6"/>
<gene>
    <name evidence="2" type="ORF">F969_03183</name>
</gene>
<evidence type="ECO:0000256" key="1">
    <source>
        <dbReference type="SAM" id="MobiDB-lite"/>
    </source>
</evidence>
<feature type="region of interest" description="Disordered" evidence="1">
    <location>
        <begin position="45"/>
        <end position="67"/>
    </location>
</feature>
<dbReference type="EMBL" id="APPE01000077">
    <property type="protein sequence ID" value="ENU97806.1"/>
    <property type="molecule type" value="Genomic_DNA"/>
</dbReference>
<feature type="compositionally biased region" description="Basic residues" evidence="1">
    <location>
        <begin position="53"/>
        <end position="66"/>
    </location>
</feature>
<accession>N8VCZ3</accession>
<dbReference type="eggNOG" id="COG2801">
    <property type="taxonomic scope" value="Bacteria"/>
</dbReference>
<keyword evidence="3" id="KW-1185">Reference proteome</keyword>
<evidence type="ECO:0008006" key="4">
    <source>
        <dbReference type="Google" id="ProtNLM"/>
    </source>
</evidence>
<sequence>STVAIEYQGRKINYSIFDKLSQLNQREIVENKRLGSVLAHIQQQHEELEQQNKRNRSQKMPSRRAQKTVIKERNLNPVLDLEMSV</sequence>
<evidence type="ECO:0000313" key="2">
    <source>
        <dbReference type="EMBL" id="ENU97806.1"/>
    </source>
</evidence>
<feature type="non-terminal residue" evidence="2">
    <location>
        <position position="1"/>
    </location>
</feature>
<dbReference type="PATRIC" id="fig|1217710.3.peg.3046"/>
<dbReference type="Proteomes" id="UP000013070">
    <property type="component" value="Unassembled WGS sequence"/>
</dbReference>
<dbReference type="AlphaFoldDB" id="N8VCZ3"/>
<comment type="caution">
    <text evidence="2">The sequence shown here is derived from an EMBL/GenBank/DDBJ whole genome shotgun (WGS) entry which is preliminary data.</text>
</comment>
<name>N8VCZ3_9GAMM</name>
<proteinExistence type="predicted"/>